<organism evidence="1 2">
    <name type="scientific">Spiromyces aspiralis</name>
    <dbReference type="NCBI Taxonomy" id="68401"/>
    <lineage>
        <taxon>Eukaryota</taxon>
        <taxon>Fungi</taxon>
        <taxon>Fungi incertae sedis</taxon>
        <taxon>Zoopagomycota</taxon>
        <taxon>Kickxellomycotina</taxon>
        <taxon>Kickxellomycetes</taxon>
        <taxon>Kickxellales</taxon>
        <taxon>Kickxellaceae</taxon>
        <taxon>Spiromyces</taxon>
    </lineage>
</organism>
<comment type="caution">
    <text evidence="1">The sequence shown here is derived from an EMBL/GenBank/DDBJ whole genome shotgun (WGS) entry which is preliminary data.</text>
</comment>
<dbReference type="Proteomes" id="UP001145114">
    <property type="component" value="Unassembled WGS sequence"/>
</dbReference>
<protein>
    <submittedName>
        <fullName evidence="1">Uncharacterized protein</fullName>
    </submittedName>
</protein>
<evidence type="ECO:0000313" key="1">
    <source>
        <dbReference type="EMBL" id="KAJ1675068.1"/>
    </source>
</evidence>
<accession>A0ACC1HIX6</accession>
<reference evidence="1" key="1">
    <citation type="submission" date="2022-06" db="EMBL/GenBank/DDBJ databases">
        <title>Phylogenomic reconstructions and comparative analyses of Kickxellomycotina fungi.</title>
        <authorList>
            <person name="Reynolds N.K."/>
            <person name="Stajich J.E."/>
            <person name="Barry K."/>
            <person name="Grigoriev I.V."/>
            <person name="Crous P."/>
            <person name="Smith M.E."/>
        </authorList>
    </citation>
    <scope>NUCLEOTIDE SEQUENCE</scope>
    <source>
        <strain evidence="1">RSA 2271</strain>
    </source>
</reference>
<name>A0ACC1HIX6_9FUNG</name>
<sequence>MQQQQQQSFSSNGGNATTNLEARYPELPQFAKGLSEGNPDALKMLEAFLENDDAWYLALYLLSQNDTNCQFYGALSLQTKISRDYEKLSEQDRIGLRDELVHQLKQFMRGPAIVFRKLSQAVIVCAQHLVPAQWSNVAVGILQAFDDMAVSGTVSSDAKAEASLEFLCIASEDASQCEGPLKDDFNAAAGDLVNFVSLYFEPGAEPRPTLKKAWNALASLIQFNIPFDPMLVSILSFAFKRLEFLASQKTVARSAGRDFGVYNEEIDAAIRVLEEISSNRLVEMRYSHTMATLLFDNFAQPWVESEIKFCID</sequence>
<dbReference type="EMBL" id="JAMZIH010005509">
    <property type="protein sequence ID" value="KAJ1675068.1"/>
    <property type="molecule type" value="Genomic_DNA"/>
</dbReference>
<evidence type="ECO:0000313" key="2">
    <source>
        <dbReference type="Proteomes" id="UP001145114"/>
    </source>
</evidence>
<proteinExistence type="predicted"/>
<feature type="non-terminal residue" evidence="1">
    <location>
        <position position="312"/>
    </location>
</feature>
<keyword evidence="2" id="KW-1185">Reference proteome</keyword>
<gene>
    <name evidence="1" type="ORF">EV182_002005</name>
</gene>